<keyword evidence="3" id="KW-1185">Reference proteome</keyword>
<evidence type="ECO:0000256" key="2">
    <source>
        <dbReference type="ARBA" id="ARBA00044129"/>
    </source>
</evidence>
<organism evidence="3 4">
    <name type="scientific">Aplysia californica</name>
    <name type="common">California sea hare</name>
    <dbReference type="NCBI Taxonomy" id="6500"/>
    <lineage>
        <taxon>Eukaryota</taxon>
        <taxon>Metazoa</taxon>
        <taxon>Spiralia</taxon>
        <taxon>Lophotrochozoa</taxon>
        <taxon>Mollusca</taxon>
        <taxon>Gastropoda</taxon>
        <taxon>Heterobranchia</taxon>
        <taxon>Euthyneura</taxon>
        <taxon>Tectipleura</taxon>
        <taxon>Aplysiida</taxon>
        <taxon>Aplysioidea</taxon>
        <taxon>Aplysiidae</taxon>
        <taxon>Aplysia</taxon>
    </lineage>
</organism>
<dbReference type="Pfam" id="PF00829">
    <property type="entry name" value="Ribosomal_L21p"/>
    <property type="match status" value="1"/>
</dbReference>
<dbReference type="GO" id="GO:0005840">
    <property type="term" value="C:ribosome"/>
    <property type="evidence" value="ECO:0007669"/>
    <property type="project" value="UniProtKB-KW"/>
</dbReference>
<evidence type="ECO:0000313" key="4">
    <source>
        <dbReference type="RefSeq" id="XP_012945614.2"/>
    </source>
</evidence>
<dbReference type="GeneID" id="101848159"/>
<gene>
    <name evidence="4" type="primary">LOC101848159</name>
</gene>
<evidence type="ECO:0000256" key="1">
    <source>
        <dbReference type="ARBA" id="ARBA00008563"/>
    </source>
</evidence>
<dbReference type="RefSeq" id="XP_012945614.2">
    <property type="nucleotide sequence ID" value="XM_013090160.2"/>
</dbReference>
<reference evidence="4" key="1">
    <citation type="submission" date="2025-08" db="UniProtKB">
        <authorList>
            <consortium name="RefSeq"/>
        </authorList>
    </citation>
    <scope>IDENTIFICATION</scope>
</reference>
<name>A0ABM1ADI4_APLCA</name>
<dbReference type="SUPFAM" id="SSF141091">
    <property type="entry name" value="L21p-like"/>
    <property type="match status" value="1"/>
</dbReference>
<comment type="similarity">
    <text evidence="1">Belongs to the bacterial ribosomal protein bL21 family.</text>
</comment>
<dbReference type="InterPro" id="IPR036164">
    <property type="entry name" value="bL21-like_sf"/>
</dbReference>
<proteinExistence type="inferred from homology"/>
<dbReference type="InterPro" id="IPR028909">
    <property type="entry name" value="bL21-like"/>
</dbReference>
<dbReference type="PANTHER" id="PTHR21349">
    <property type="entry name" value="50S RIBOSOMAL PROTEIN L21"/>
    <property type="match status" value="1"/>
</dbReference>
<keyword evidence="4" id="KW-0687">Ribonucleoprotein</keyword>
<sequence>MKSTHLADTKTSRYLGVAGIEEAEDFTPLSDKDLQTSVSNDINTTLEKGEMGRLFAIVYIRGMQYKVTPEDIIVVKNDFPPNVGDKIRLEKVMAVGGRDFSLFGQPLLSRSVVKVEATVVEKTLTHNRVWYVFTRKKNTKTFHLYRERQTMLVINSIQVAQLPQEEEEGGKE</sequence>
<dbReference type="Proteomes" id="UP000694888">
    <property type="component" value="Unplaced"/>
</dbReference>
<dbReference type="PANTHER" id="PTHR21349:SF0">
    <property type="entry name" value="LARGE RIBOSOMAL SUBUNIT PROTEIN BL21M"/>
    <property type="match status" value="1"/>
</dbReference>
<protein>
    <recommendedName>
        <fullName evidence="2">Large ribosomal subunit protein bL21m</fullName>
    </recommendedName>
</protein>
<evidence type="ECO:0000313" key="3">
    <source>
        <dbReference type="Proteomes" id="UP000694888"/>
    </source>
</evidence>
<accession>A0ABM1ADI4</accession>
<keyword evidence="4" id="KW-0689">Ribosomal protein</keyword>